<accession>A0A8H7Y633</accession>
<proteinExistence type="predicted"/>
<evidence type="ECO:0000313" key="2">
    <source>
        <dbReference type="EMBL" id="KAG5173437.1"/>
    </source>
</evidence>
<protein>
    <recommendedName>
        <fullName evidence="1">AB hydrolase-1 domain-containing protein</fullName>
    </recommendedName>
</protein>
<dbReference type="Gene3D" id="3.40.50.1820">
    <property type="entry name" value="alpha/beta hydrolase"/>
    <property type="match status" value="1"/>
</dbReference>
<dbReference type="Pfam" id="PF12697">
    <property type="entry name" value="Abhydrolase_6"/>
    <property type="match status" value="1"/>
</dbReference>
<dbReference type="PANTHER" id="PTHR43798:SF33">
    <property type="entry name" value="HYDROLASE, PUTATIVE (AFU_ORTHOLOGUE AFUA_2G14860)-RELATED"/>
    <property type="match status" value="1"/>
</dbReference>
<dbReference type="PANTHER" id="PTHR43798">
    <property type="entry name" value="MONOACYLGLYCEROL LIPASE"/>
    <property type="match status" value="1"/>
</dbReference>
<dbReference type="InterPro" id="IPR050266">
    <property type="entry name" value="AB_hydrolase_sf"/>
</dbReference>
<reference evidence="2" key="1">
    <citation type="submission" date="2021-02" db="EMBL/GenBank/DDBJ databases">
        <title>Psilocybe cubensis genome.</title>
        <authorList>
            <person name="Mckernan K.J."/>
            <person name="Crawford S."/>
            <person name="Trippe A."/>
            <person name="Kane L.T."/>
            <person name="Mclaughlin S."/>
        </authorList>
    </citation>
    <scope>NUCLEOTIDE SEQUENCE [LARGE SCALE GENOMIC DNA]</scope>
    <source>
        <strain evidence="2">MGC-MH-2018</strain>
    </source>
</reference>
<sequence>MNIDTFAFEAPSNLKIAAKRYSYSNDQGRRSGLTLLFMHCVGSHKEQWEPIIDRLFHIERTEGVYFLREAWAFDWQSHGDSAVLNREALKSMHGVISAYEWTTAVAWFVKSPLMNGHRIVPVGHSAGAAVSIHLTNSISPERFASIVLVEPTISTKPVFDSHREDRMARIDFAVAATKTRRDHWRSREQAFDYFRKRIPWDTWDERVVRLMAKHALEDSPDGGVRLKWDKQHEAVSYLDMDPHFVGAIQLAKVCHSVPIHVIWGTQGDLVPEFIQESLSDASEGRVVASVTKIEDAGHMVVQEQPDLVANALANILRPLAKFPRAKL</sequence>
<dbReference type="GO" id="GO:0016020">
    <property type="term" value="C:membrane"/>
    <property type="evidence" value="ECO:0007669"/>
    <property type="project" value="TreeGrafter"/>
</dbReference>
<dbReference type="AlphaFoldDB" id="A0A8H7Y633"/>
<dbReference type="OrthoDB" id="94039at2759"/>
<organism evidence="2">
    <name type="scientific">Psilocybe cubensis</name>
    <name type="common">Psychedelic mushroom</name>
    <name type="synonym">Stropharia cubensis</name>
    <dbReference type="NCBI Taxonomy" id="181762"/>
    <lineage>
        <taxon>Eukaryota</taxon>
        <taxon>Fungi</taxon>
        <taxon>Dikarya</taxon>
        <taxon>Basidiomycota</taxon>
        <taxon>Agaricomycotina</taxon>
        <taxon>Agaricomycetes</taxon>
        <taxon>Agaricomycetidae</taxon>
        <taxon>Agaricales</taxon>
        <taxon>Agaricineae</taxon>
        <taxon>Strophariaceae</taxon>
        <taxon>Psilocybe</taxon>
    </lineage>
</organism>
<dbReference type="SUPFAM" id="SSF53474">
    <property type="entry name" value="alpha/beta-Hydrolases"/>
    <property type="match status" value="1"/>
</dbReference>
<feature type="domain" description="AB hydrolase-1" evidence="1">
    <location>
        <begin position="35"/>
        <end position="311"/>
    </location>
</feature>
<dbReference type="InterPro" id="IPR029058">
    <property type="entry name" value="AB_hydrolase_fold"/>
</dbReference>
<name>A0A8H7Y633_PSICU</name>
<evidence type="ECO:0000259" key="1">
    <source>
        <dbReference type="Pfam" id="PF12697"/>
    </source>
</evidence>
<dbReference type="EMBL" id="JAFIQS010000001">
    <property type="protein sequence ID" value="KAG5173437.1"/>
    <property type="molecule type" value="Genomic_DNA"/>
</dbReference>
<comment type="caution">
    <text evidence="2">The sequence shown here is derived from an EMBL/GenBank/DDBJ whole genome shotgun (WGS) entry which is preliminary data.</text>
</comment>
<dbReference type="InterPro" id="IPR000073">
    <property type="entry name" value="AB_hydrolase_1"/>
</dbReference>
<gene>
    <name evidence="2" type="ORF">JR316_000093</name>
</gene>